<reference evidence="1" key="1">
    <citation type="submission" date="2021-06" db="EMBL/GenBank/DDBJ databases">
        <authorList>
            <person name="Kallberg Y."/>
            <person name="Tangrot J."/>
            <person name="Rosling A."/>
        </authorList>
    </citation>
    <scope>NUCLEOTIDE SEQUENCE</scope>
    <source>
        <strain evidence="1">UK204</strain>
    </source>
</reference>
<comment type="caution">
    <text evidence="1">The sequence shown here is derived from an EMBL/GenBank/DDBJ whole genome shotgun (WGS) entry which is preliminary data.</text>
</comment>
<dbReference type="AlphaFoldDB" id="A0A9N9D1U9"/>
<evidence type="ECO:0000313" key="1">
    <source>
        <dbReference type="EMBL" id="CAG8619356.1"/>
    </source>
</evidence>
<dbReference type="Proteomes" id="UP000789570">
    <property type="component" value="Unassembled WGS sequence"/>
</dbReference>
<evidence type="ECO:0000313" key="2">
    <source>
        <dbReference type="Proteomes" id="UP000789570"/>
    </source>
</evidence>
<dbReference type="OrthoDB" id="8954335at2759"/>
<dbReference type="EMBL" id="CAJVPQ010003147">
    <property type="protein sequence ID" value="CAG8619356.1"/>
    <property type="molecule type" value="Genomic_DNA"/>
</dbReference>
<name>A0A9N9D1U9_9GLOM</name>
<accession>A0A9N9D1U9</accession>
<organism evidence="1 2">
    <name type="scientific">Funneliformis caledonium</name>
    <dbReference type="NCBI Taxonomy" id="1117310"/>
    <lineage>
        <taxon>Eukaryota</taxon>
        <taxon>Fungi</taxon>
        <taxon>Fungi incertae sedis</taxon>
        <taxon>Mucoromycota</taxon>
        <taxon>Glomeromycotina</taxon>
        <taxon>Glomeromycetes</taxon>
        <taxon>Glomerales</taxon>
        <taxon>Glomeraceae</taxon>
        <taxon>Funneliformis</taxon>
    </lineage>
</organism>
<sequence length="63" mass="6936">MSAIYYEDNTFFVHGNNVGASISENDDFMVYDTIGLGEGSFGTVPHQEAVKIIILNVKHQSTI</sequence>
<gene>
    <name evidence="1" type="ORF">FCALED_LOCUS9472</name>
</gene>
<proteinExistence type="predicted"/>
<keyword evidence="2" id="KW-1185">Reference proteome</keyword>
<protein>
    <submittedName>
        <fullName evidence="1">14515_t:CDS:1</fullName>
    </submittedName>
</protein>